<dbReference type="EMBL" id="JBIRRB010000001">
    <property type="protein sequence ID" value="MFI0909248.1"/>
    <property type="molecule type" value="Genomic_DNA"/>
</dbReference>
<protein>
    <submittedName>
        <fullName evidence="2">Uncharacterized protein</fullName>
    </submittedName>
</protein>
<reference evidence="2 3" key="1">
    <citation type="submission" date="2024-10" db="EMBL/GenBank/DDBJ databases">
        <title>The Natural Products Discovery Center: Release of the First 8490 Sequenced Strains for Exploring Actinobacteria Biosynthetic Diversity.</title>
        <authorList>
            <person name="Kalkreuter E."/>
            <person name="Kautsar S.A."/>
            <person name="Yang D."/>
            <person name="Bader C.D."/>
            <person name="Teijaro C.N."/>
            <person name="Fluegel L."/>
            <person name="Davis C.M."/>
            <person name="Simpson J.R."/>
            <person name="Lauterbach L."/>
            <person name="Steele A.D."/>
            <person name="Gui C."/>
            <person name="Meng S."/>
            <person name="Li G."/>
            <person name="Viehrig K."/>
            <person name="Ye F."/>
            <person name="Su P."/>
            <person name="Kiefer A.F."/>
            <person name="Nichols A."/>
            <person name="Cepeda A.J."/>
            <person name="Yan W."/>
            <person name="Fan B."/>
            <person name="Jiang Y."/>
            <person name="Adhikari A."/>
            <person name="Zheng C.-J."/>
            <person name="Schuster L."/>
            <person name="Cowan T.M."/>
            <person name="Smanski M.J."/>
            <person name="Chevrette M.G."/>
            <person name="De Carvalho L.P.S."/>
            <person name="Shen B."/>
        </authorList>
    </citation>
    <scope>NUCLEOTIDE SEQUENCE [LARGE SCALE GENOMIC DNA]</scope>
    <source>
        <strain evidence="2 3">NPDC020979</strain>
    </source>
</reference>
<evidence type="ECO:0000256" key="1">
    <source>
        <dbReference type="SAM" id="MobiDB-lite"/>
    </source>
</evidence>
<gene>
    <name evidence="2" type="ORF">ACH4TF_02195</name>
</gene>
<accession>A0ABW7T0B8</accession>
<name>A0ABW7T0B8_9ACTN</name>
<comment type="caution">
    <text evidence="2">The sequence shown here is derived from an EMBL/GenBank/DDBJ whole genome shotgun (WGS) entry which is preliminary data.</text>
</comment>
<dbReference type="RefSeq" id="WP_397611890.1">
    <property type="nucleotide sequence ID" value="NZ_JBIRRB010000001.1"/>
</dbReference>
<keyword evidence="3" id="KW-1185">Reference proteome</keyword>
<dbReference type="Proteomes" id="UP001611162">
    <property type="component" value="Unassembled WGS sequence"/>
</dbReference>
<feature type="region of interest" description="Disordered" evidence="1">
    <location>
        <begin position="1"/>
        <end position="53"/>
    </location>
</feature>
<organism evidence="2 3">
    <name type="scientific">Streptomyces abikoensis</name>
    <dbReference type="NCBI Taxonomy" id="97398"/>
    <lineage>
        <taxon>Bacteria</taxon>
        <taxon>Bacillati</taxon>
        <taxon>Actinomycetota</taxon>
        <taxon>Actinomycetes</taxon>
        <taxon>Kitasatosporales</taxon>
        <taxon>Streptomycetaceae</taxon>
        <taxon>Streptomyces</taxon>
    </lineage>
</organism>
<evidence type="ECO:0000313" key="2">
    <source>
        <dbReference type="EMBL" id="MFI0909248.1"/>
    </source>
</evidence>
<sequence length="53" mass="5567">MPYFPGTARPGPFPSTGQTPEPEPDPETRADGLDYGDLALSLPLPDSGPGEVR</sequence>
<proteinExistence type="predicted"/>
<evidence type="ECO:0000313" key="3">
    <source>
        <dbReference type="Proteomes" id="UP001611162"/>
    </source>
</evidence>